<evidence type="ECO:0000313" key="1">
    <source>
        <dbReference type="EMBL" id="KAJ8299471.1"/>
    </source>
</evidence>
<dbReference type="Proteomes" id="UP001217089">
    <property type="component" value="Unassembled WGS sequence"/>
</dbReference>
<reference evidence="1 2" key="1">
    <citation type="submission" date="2022-12" db="EMBL/GenBank/DDBJ databases">
        <title>Chromosome-level genome of Tegillarca granosa.</title>
        <authorList>
            <person name="Kim J."/>
        </authorList>
    </citation>
    <scope>NUCLEOTIDE SEQUENCE [LARGE SCALE GENOMIC DNA]</scope>
    <source>
        <strain evidence="1">Teg-2019</strain>
        <tissue evidence="1">Adductor muscle</tissue>
    </source>
</reference>
<evidence type="ECO:0000313" key="2">
    <source>
        <dbReference type="Proteomes" id="UP001217089"/>
    </source>
</evidence>
<proteinExistence type="predicted"/>
<organism evidence="1 2">
    <name type="scientific">Tegillarca granosa</name>
    <name type="common">Malaysian cockle</name>
    <name type="synonym">Anadara granosa</name>
    <dbReference type="NCBI Taxonomy" id="220873"/>
    <lineage>
        <taxon>Eukaryota</taxon>
        <taxon>Metazoa</taxon>
        <taxon>Spiralia</taxon>
        <taxon>Lophotrochozoa</taxon>
        <taxon>Mollusca</taxon>
        <taxon>Bivalvia</taxon>
        <taxon>Autobranchia</taxon>
        <taxon>Pteriomorphia</taxon>
        <taxon>Arcoida</taxon>
        <taxon>Arcoidea</taxon>
        <taxon>Arcidae</taxon>
        <taxon>Tegillarca</taxon>
    </lineage>
</organism>
<comment type="caution">
    <text evidence="1">The sequence shown here is derived from an EMBL/GenBank/DDBJ whole genome shotgun (WGS) entry which is preliminary data.</text>
</comment>
<gene>
    <name evidence="1" type="ORF">KUTeg_023531</name>
</gene>
<name>A0ABQ9E6U3_TEGGR</name>
<keyword evidence="2" id="KW-1185">Reference proteome</keyword>
<dbReference type="EMBL" id="JARBDR010000921">
    <property type="protein sequence ID" value="KAJ8299471.1"/>
    <property type="molecule type" value="Genomic_DNA"/>
</dbReference>
<sequence length="104" mass="11938">MVIPPHFIKPVLLSRKKLHGYDKYCKLLKLHYKEQRFLSPKIVGQNMKLSGYGLKSVLKTHKRPQLLICVRRGSHYKVENCPATPVTGPNLWIDALQAACKVMK</sequence>
<accession>A0ABQ9E6U3</accession>
<protein>
    <submittedName>
        <fullName evidence="1">Uncharacterized protein</fullName>
    </submittedName>
</protein>